<protein>
    <submittedName>
        <fullName evidence="1">Uncharacterized protein</fullName>
    </submittedName>
</protein>
<evidence type="ECO:0000313" key="1">
    <source>
        <dbReference type="EMBL" id="VFU62551.1"/>
    </source>
</evidence>
<dbReference type="AlphaFoldDB" id="A0A6N2N9J2"/>
<organism evidence="1">
    <name type="scientific">Salix viminalis</name>
    <name type="common">Common osier</name>
    <name type="synonym">Basket willow</name>
    <dbReference type="NCBI Taxonomy" id="40686"/>
    <lineage>
        <taxon>Eukaryota</taxon>
        <taxon>Viridiplantae</taxon>
        <taxon>Streptophyta</taxon>
        <taxon>Embryophyta</taxon>
        <taxon>Tracheophyta</taxon>
        <taxon>Spermatophyta</taxon>
        <taxon>Magnoliopsida</taxon>
        <taxon>eudicotyledons</taxon>
        <taxon>Gunneridae</taxon>
        <taxon>Pentapetalae</taxon>
        <taxon>rosids</taxon>
        <taxon>fabids</taxon>
        <taxon>Malpighiales</taxon>
        <taxon>Salicaceae</taxon>
        <taxon>Saliceae</taxon>
        <taxon>Salix</taxon>
    </lineage>
</organism>
<dbReference type="EMBL" id="CAADRP010002152">
    <property type="protein sequence ID" value="VFU62551.1"/>
    <property type="molecule type" value="Genomic_DNA"/>
</dbReference>
<accession>A0A6N2N9J2</accession>
<name>A0A6N2N9J2_SALVM</name>
<dbReference type="PANTHER" id="PTHR45296">
    <property type="entry name" value="TRANSDUCIN/WD40 REPEAT-LIKE SUPERFAMILY PROTEIN"/>
    <property type="match status" value="1"/>
</dbReference>
<gene>
    <name evidence="1" type="ORF">SVIM_LOCUS473268</name>
</gene>
<proteinExistence type="predicted"/>
<sequence length="198" mass="21248">MSNYIPSFSLYVVNAKSSKKFGVEVCSWQWYEFDRIGRGSFEDLIFVGIGFIIATFLENWSVCIKNVSSGAQCYNPAFFHAIAVPDFNMLKRSEKKRAVASGDGVADVIKSQLAGIRSKGYTKGRKGSSSSSKGGIAAAGIGILDPARNRLHLDYSVDGKVAAVACVTFSIFGKKGKLIISGGNDKLISESVGLLQIS</sequence>
<reference evidence="1" key="1">
    <citation type="submission" date="2019-03" db="EMBL/GenBank/DDBJ databases">
        <authorList>
            <person name="Mank J."/>
            <person name="Almeida P."/>
        </authorList>
    </citation>
    <scope>NUCLEOTIDE SEQUENCE</scope>
    <source>
        <strain evidence="1">78183</strain>
    </source>
</reference>
<dbReference type="PANTHER" id="PTHR45296:SF1">
    <property type="entry name" value="TRANSDUCIN_WD40 REPEAT-LIKE SUPERFAMILY PROTEIN"/>
    <property type="match status" value="1"/>
</dbReference>